<keyword evidence="4" id="KW-0238">DNA-binding</keyword>
<protein>
    <recommendedName>
        <fullName evidence="6">CoA-binding domain-containing protein</fullName>
    </recommendedName>
</protein>
<sequence length="208" mass="22389">MISEKTIGRLSAYRRLLNTLAETGETYIYSHQLGSLAGSTAAQVRRDLMVIGCNGSPARGYEVPVLIEAIGDFLDAPQGMGAAMVGSGRLGQAILEYFRGRRPKLSFSVAFDADESKTGRTIHGCPCHPLADLPRLIAEKEITVAVLAVPAREAQAACDALVRAGVRSVLNFAPVRLRVPKGIHVEDMDMTTALEKAAYFARVDESND</sequence>
<evidence type="ECO:0000256" key="4">
    <source>
        <dbReference type="ARBA" id="ARBA00023125"/>
    </source>
</evidence>
<organism evidence="7">
    <name type="scientific">marine sediment metagenome</name>
    <dbReference type="NCBI Taxonomy" id="412755"/>
    <lineage>
        <taxon>unclassified sequences</taxon>
        <taxon>metagenomes</taxon>
        <taxon>ecological metagenomes</taxon>
    </lineage>
</organism>
<dbReference type="Pfam" id="PF06971">
    <property type="entry name" value="Put_DNA-bind_N"/>
    <property type="match status" value="1"/>
</dbReference>
<keyword evidence="5" id="KW-0804">Transcription</keyword>
<evidence type="ECO:0000256" key="1">
    <source>
        <dbReference type="ARBA" id="ARBA00022490"/>
    </source>
</evidence>
<dbReference type="InterPro" id="IPR036388">
    <property type="entry name" value="WH-like_DNA-bd_sf"/>
</dbReference>
<dbReference type="GO" id="GO:0051775">
    <property type="term" value="P:response to redox state"/>
    <property type="evidence" value="ECO:0007669"/>
    <property type="project" value="InterPro"/>
</dbReference>
<dbReference type="AlphaFoldDB" id="A0A0F9T620"/>
<dbReference type="InterPro" id="IPR036390">
    <property type="entry name" value="WH_DNA-bd_sf"/>
</dbReference>
<dbReference type="SUPFAM" id="SSF46785">
    <property type="entry name" value="Winged helix' DNA-binding domain"/>
    <property type="match status" value="1"/>
</dbReference>
<keyword evidence="2" id="KW-0678">Repressor</keyword>
<evidence type="ECO:0000256" key="5">
    <source>
        <dbReference type="ARBA" id="ARBA00023163"/>
    </source>
</evidence>
<dbReference type="InterPro" id="IPR003781">
    <property type="entry name" value="CoA-bd"/>
</dbReference>
<keyword evidence="3" id="KW-0805">Transcription regulation</keyword>
<dbReference type="EMBL" id="LAZR01000291">
    <property type="protein sequence ID" value="KKN76690.1"/>
    <property type="molecule type" value="Genomic_DNA"/>
</dbReference>
<name>A0A0F9T620_9ZZZZ</name>
<evidence type="ECO:0000259" key="6">
    <source>
        <dbReference type="SMART" id="SM00881"/>
    </source>
</evidence>
<dbReference type="HAMAP" id="MF_01131">
    <property type="entry name" value="Rex"/>
    <property type="match status" value="1"/>
</dbReference>
<dbReference type="GO" id="GO:0003677">
    <property type="term" value="F:DNA binding"/>
    <property type="evidence" value="ECO:0007669"/>
    <property type="project" value="UniProtKB-KW"/>
</dbReference>
<dbReference type="InterPro" id="IPR036291">
    <property type="entry name" value="NAD(P)-bd_dom_sf"/>
</dbReference>
<dbReference type="InterPro" id="IPR009718">
    <property type="entry name" value="Rex_DNA-bd_C_dom"/>
</dbReference>
<dbReference type="PANTHER" id="PTHR35786:SF1">
    <property type="entry name" value="REDOX-SENSING TRANSCRIPTIONAL REPRESSOR REX 1"/>
    <property type="match status" value="1"/>
</dbReference>
<reference evidence="7" key="1">
    <citation type="journal article" date="2015" name="Nature">
        <title>Complex archaea that bridge the gap between prokaryotes and eukaryotes.</title>
        <authorList>
            <person name="Spang A."/>
            <person name="Saw J.H."/>
            <person name="Jorgensen S.L."/>
            <person name="Zaremba-Niedzwiedzka K."/>
            <person name="Martijn J."/>
            <person name="Lind A.E."/>
            <person name="van Eijk R."/>
            <person name="Schleper C."/>
            <person name="Guy L."/>
            <person name="Ettema T.J."/>
        </authorList>
    </citation>
    <scope>NUCLEOTIDE SEQUENCE</scope>
</reference>
<evidence type="ECO:0000256" key="3">
    <source>
        <dbReference type="ARBA" id="ARBA00023015"/>
    </source>
</evidence>
<dbReference type="NCBIfam" id="NF003995">
    <property type="entry name" value="PRK05472.2-4"/>
    <property type="match status" value="1"/>
</dbReference>
<dbReference type="SUPFAM" id="SSF51735">
    <property type="entry name" value="NAD(P)-binding Rossmann-fold domains"/>
    <property type="match status" value="1"/>
</dbReference>
<accession>A0A0F9T620</accession>
<feature type="domain" description="CoA-binding" evidence="6">
    <location>
        <begin position="73"/>
        <end position="176"/>
    </location>
</feature>
<keyword evidence="1" id="KW-0963">Cytoplasm</keyword>
<evidence type="ECO:0000313" key="7">
    <source>
        <dbReference type="EMBL" id="KKN76690.1"/>
    </source>
</evidence>
<gene>
    <name evidence="7" type="ORF">LCGC14_0367810</name>
</gene>
<dbReference type="NCBIfam" id="NF003996">
    <property type="entry name" value="PRK05472.2-5"/>
    <property type="match status" value="1"/>
</dbReference>
<comment type="caution">
    <text evidence="7">The sequence shown here is derived from an EMBL/GenBank/DDBJ whole genome shotgun (WGS) entry which is preliminary data.</text>
</comment>
<proteinExistence type="inferred from homology"/>
<dbReference type="Pfam" id="PF02629">
    <property type="entry name" value="CoA_binding"/>
    <property type="match status" value="1"/>
</dbReference>
<dbReference type="PANTHER" id="PTHR35786">
    <property type="entry name" value="REDOX-SENSING TRANSCRIPTIONAL REPRESSOR REX"/>
    <property type="match status" value="1"/>
</dbReference>
<dbReference type="Gene3D" id="1.10.10.10">
    <property type="entry name" value="Winged helix-like DNA-binding domain superfamily/Winged helix DNA-binding domain"/>
    <property type="match status" value="1"/>
</dbReference>
<dbReference type="GO" id="GO:0045892">
    <property type="term" value="P:negative regulation of DNA-templated transcription"/>
    <property type="evidence" value="ECO:0007669"/>
    <property type="project" value="InterPro"/>
</dbReference>
<dbReference type="InterPro" id="IPR022876">
    <property type="entry name" value="Tscrpt_rep_Rex"/>
</dbReference>
<evidence type="ECO:0000256" key="2">
    <source>
        <dbReference type="ARBA" id="ARBA00022491"/>
    </source>
</evidence>
<dbReference type="SMART" id="SM00881">
    <property type="entry name" value="CoA_binding"/>
    <property type="match status" value="1"/>
</dbReference>
<dbReference type="Gene3D" id="3.40.50.720">
    <property type="entry name" value="NAD(P)-binding Rossmann-like Domain"/>
    <property type="match status" value="1"/>
</dbReference>
<dbReference type="NCBIfam" id="NF003994">
    <property type="entry name" value="PRK05472.2-3"/>
    <property type="match status" value="1"/>
</dbReference>